<reference evidence="1" key="2">
    <citation type="submission" date="2020-12" db="EMBL/GenBank/DDBJ databases">
        <authorList>
            <person name="Kanost M."/>
        </authorList>
    </citation>
    <scope>NUCLEOTIDE SEQUENCE</scope>
</reference>
<proteinExistence type="predicted"/>
<keyword evidence="2" id="KW-1185">Reference proteome</keyword>
<reference evidence="1" key="1">
    <citation type="journal article" date="2016" name="Insect Biochem. Mol. Biol.">
        <title>Multifaceted biological insights from a draft genome sequence of the tobacco hornworm moth, Manduca sexta.</title>
        <authorList>
            <person name="Kanost M.R."/>
            <person name="Arrese E.L."/>
            <person name="Cao X."/>
            <person name="Chen Y.R."/>
            <person name="Chellapilla S."/>
            <person name="Goldsmith M.R."/>
            <person name="Grosse-Wilde E."/>
            <person name="Heckel D.G."/>
            <person name="Herndon N."/>
            <person name="Jiang H."/>
            <person name="Papanicolaou A."/>
            <person name="Qu J."/>
            <person name="Soulages J.L."/>
            <person name="Vogel H."/>
            <person name="Walters J."/>
            <person name="Waterhouse R.M."/>
            <person name="Ahn S.J."/>
            <person name="Almeida F.C."/>
            <person name="An C."/>
            <person name="Aqrawi P."/>
            <person name="Bretschneider A."/>
            <person name="Bryant W.B."/>
            <person name="Bucks S."/>
            <person name="Chao H."/>
            <person name="Chevignon G."/>
            <person name="Christen J.M."/>
            <person name="Clarke D.F."/>
            <person name="Dittmer N.T."/>
            <person name="Ferguson L.C.F."/>
            <person name="Garavelou S."/>
            <person name="Gordon K.H.J."/>
            <person name="Gunaratna R.T."/>
            <person name="Han Y."/>
            <person name="Hauser F."/>
            <person name="He Y."/>
            <person name="Heidel-Fischer H."/>
            <person name="Hirsh A."/>
            <person name="Hu Y."/>
            <person name="Jiang H."/>
            <person name="Kalra D."/>
            <person name="Klinner C."/>
            <person name="Konig C."/>
            <person name="Kovar C."/>
            <person name="Kroll A.R."/>
            <person name="Kuwar S.S."/>
            <person name="Lee S.L."/>
            <person name="Lehman R."/>
            <person name="Li K."/>
            <person name="Li Z."/>
            <person name="Liang H."/>
            <person name="Lovelace S."/>
            <person name="Lu Z."/>
            <person name="Mansfield J.H."/>
            <person name="McCulloch K.J."/>
            <person name="Mathew T."/>
            <person name="Morton B."/>
            <person name="Muzny D.M."/>
            <person name="Neunemann D."/>
            <person name="Ongeri F."/>
            <person name="Pauchet Y."/>
            <person name="Pu L.L."/>
            <person name="Pyrousis I."/>
            <person name="Rao X.J."/>
            <person name="Redding A."/>
            <person name="Roesel C."/>
            <person name="Sanchez-Gracia A."/>
            <person name="Schaack S."/>
            <person name="Shukla A."/>
            <person name="Tetreau G."/>
            <person name="Wang Y."/>
            <person name="Xiong G.H."/>
            <person name="Traut W."/>
            <person name="Walsh T.K."/>
            <person name="Worley K.C."/>
            <person name="Wu D."/>
            <person name="Wu W."/>
            <person name="Wu Y.Q."/>
            <person name="Zhang X."/>
            <person name="Zou Z."/>
            <person name="Zucker H."/>
            <person name="Briscoe A.D."/>
            <person name="Burmester T."/>
            <person name="Clem R.J."/>
            <person name="Feyereisen R."/>
            <person name="Grimmelikhuijzen C.J.P."/>
            <person name="Hamodrakas S.J."/>
            <person name="Hansson B.S."/>
            <person name="Huguet E."/>
            <person name="Jermiin L.S."/>
            <person name="Lan Q."/>
            <person name="Lehman H.K."/>
            <person name="Lorenzen M."/>
            <person name="Merzendorfer H."/>
            <person name="Michalopoulos I."/>
            <person name="Morton D.B."/>
            <person name="Muthukrishnan S."/>
            <person name="Oakeshott J.G."/>
            <person name="Palmer W."/>
            <person name="Park Y."/>
            <person name="Passarelli A.L."/>
            <person name="Rozas J."/>
            <person name="Schwartz L.M."/>
            <person name="Smith W."/>
            <person name="Southgate A."/>
            <person name="Vilcinskas A."/>
            <person name="Vogt R."/>
            <person name="Wang P."/>
            <person name="Werren J."/>
            <person name="Yu X.Q."/>
            <person name="Zhou J.J."/>
            <person name="Brown S.J."/>
            <person name="Scherer S.E."/>
            <person name="Richards S."/>
            <person name="Blissard G.W."/>
        </authorList>
    </citation>
    <scope>NUCLEOTIDE SEQUENCE</scope>
</reference>
<organism evidence="1 2">
    <name type="scientific">Manduca sexta</name>
    <name type="common">Tobacco hawkmoth</name>
    <name type="synonym">Tobacco hornworm</name>
    <dbReference type="NCBI Taxonomy" id="7130"/>
    <lineage>
        <taxon>Eukaryota</taxon>
        <taxon>Metazoa</taxon>
        <taxon>Ecdysozoa</taxon>
        <taxon>Arthropoda</taxon>
        <taxon>Hexapoda</taxon>
        <taxon>Insecta</taxon>
        <taxon>Pterygota</taxon>
        <taxon>Neoptera</taxon>
        <taxon>Endopterygota</taxon>
        <taxon>Lepidoptera</taxon>
        <taxon>Glossata</taxon>
        <taxon>Ditrysia</taxon>
        <taxon>Bombycoidea</taxon>
        <taxon>Sphingidae</taxon>
        <taxon>Sphinginae</taxon>
        <taxon>Sphingini</taxon>
        <taxon>Manduca</taxon>
    </lineage>
</organism>
<gene>
    <name evidence="1" type="ORF">O3G_MSEX013214</name>
</gene>
<protein>
    <submittedName>
        <fullName evidence="1">Uncharacterized protein</fullName>
    </submittedName>
</protein>
<name>A0A921ZRZ5_MANSE</name>
<evidence type="ECO:0000313" key="1">
    <source>
        <dbReference type="EMBL" id="KAG6462356.1"/>
    </source>
</evidence>
<evidence type="ECO:0000313" key="2">
    <source>
        <dbReference type="Proteomes" id="UP000791440"/>
    </source>
</evidence>
<comment type="caution">
    <text evidence="1">The sequence shown here is derived from an EMBL/GenBank/DDBJ whole genome shotgun (WGS) entry which is preliminary data.</text>
</comment>
<accession>A0A921ZRZ5</accession>
<dbReference type="Proteomes" id="UP000791440">
    <property type="component" value="Unassembled WGS sequence"/>
</dbReference>
<sequence length="132" mass="15269">MASVCIHDNRVVCGSTPDGCSRRRFLDQCDMYEYNCDYGTNFGLDLCDPGEDRTTDIVVISTTEKPIQEDDYLSVEELKLSGKDIKDMKSKVLTPEHQFHPNCDRPHAWITTKKGETRDFYRVLQDNMLLKR</sequence>
<dbReference type="EMBL" id="JH668837">
    <property type="protein sequence ID" value="KAG6462356.1"/>
    <property type="molecule type" value="Genomic_DNA"/>
</dbReference>
<dbReference type="AlphaFoldDB" id="A0A921ZRZ5"/>